<dbReference type="Proteomes" id="UP001208570">
    <property type="component" value="Unassembled WGS sequence"/>
</dbReference>
<evidence type="ECO:0008006" key="5">
    <source>
        <dbReference type="Google" id="ProtNLM"/>
    </source>
</evidence>
<dbReference type="GO" id="GO:0051999">
    <property type="term" value="P:mannosyl-inositol phosphorylceramide biosynthetic process"/>
    <property type="evidence" value="ECO:0007669"/>
    <property type="project" value="TreeGrafter"/>
</dbReference>
<keyword evidence="1" id="KW-0808">Transferase</keyword>
<keyword evidence="4" id="KW-1185">Reference proteome</keyword>
<protein>
    <recommendedName>
        <fullName evidence="5">Mannosyltransferase</fullName>
    </recommendedName>
</protein>
<dbReference type="GO" id="GO:0016020">
    <property type="term" value="C:membrane"/>
    <property type="evidence" value="ECO:0007669"/>
    <property type="project" value="GOC"/>
</dbReference>
<name>A0AAD9JMV1_9ANNE</name>
<keyword evidence="2" id="KW-1133">Transmembrane helix</keyword>
<feature type="transmembrane region" description="Helical" evidence="2">
    <location>
        <begin position="21"/>
        <end position="42"/>
    </location>
</feature>
<dbReference type="Pfam" id="PF04488">
    <property type="entry name" value="Gly_transf_sug"/>
    <property type="match status" value="1"/>
</dbReference>
<organism evidence="3 4">
    <name type="scientific">Paralvinella palmiformis</name>
    <dbReference type="NCBI Taxonomy" id="53620"/>
    <lineage>
        <taxon>Eukaryota</taxon>
        <taxon>Metazoa</taxon>
        <taxon>Spiralia</taxon>
        <taxon>Lophotrochozoa</taxon>
        <taxon>Annelida</taxon>
        <taxon>Polychaeta</taxon>
        <taxon>Sedentaria</taxon>
        <taxon>Canalipalpata</taxon>
        <taxon>Terebellida</taxon>
        <taxon>Terebelliformia</taxon>
        <taxon>Alvinellidae</taxon>
        <taxon>Paralvinella</taxon>
    </lineage>
</organism>
<dbReference type="AlphaFoldDB" id="A0AAD9JMV1"/>
<evidence type="ECO:0000256" key="2">
    <source>
        <dbReference type="SAM" id="Phobius"/>
    </source>
</evidence>
<evidence type="ECO:0000313" key="4">
    <source>
        <dbReference type="Proteomes" id="UP001208570"/>
    </source>
</evidence>
<dbReference type="PANTHER" id="PTHR32385:SF15">
    <property type="entry name" value="INOSITOL PHOSPHOCERAMIDE MANNOSYLTRANSFERASE 1"/>
    <property type="match status" value="1"/>
</dbReference>
<gene>
    <name evidence="3" type="ORF">LSH36_252g00008</name>
</gene>
<keyword evidence="2" id="KW-0472">Membrane</keyword>
<reference evidence="3" key="1">
    <citation type="journal article" date="2023" name="Mol. Biol. Evol.">
        <title>Third-Generation Sequencing Reveals the Adaptive Role of the Epigenome in Three Deep-Sea Polychaetes.</title>
        <authorList>
            <person name="Perez M."/>
            <person name="Aroh O."/>
            <person name="Sun Y."/>
            <person name="Lan Y."/>
            <person name="Juniper S.K."/>
            <person name="Young C.R."/>
            <person name="Angers B."/>
            <person name="Qian P.Y."/>
        </authorList>
    </citation>
    <scope>NUCLEOTIDE SEQUENCE</scope>
    <source>
        <strain evidence="3">P08H-3</strain>
    </source>
</reference>
<proteinExistence type="predicted"/>
<sequence>MISLRVLRRLEMVKMLSIRRFQKLLGGYFIIASLVVLTYLYLYGNDNSAKRVVNNDSEISDVIGVLIRPERNTDEVNVSMENGYGLIEKSNINDADDIPVNLSASAVPEYFLKATTYTEDYNPTSPGEQTSQSLTTEAFNGDDVNKFALDMNGAVYQDLLANYEDESLYEIPHILHQTWDTEDVPVQMASFMSSWSRYNPFWVHWFWTDRGFVSMLLRHFPEYYDIYRKHAHKINRADMRKYFLLYKEGGVIADLDLECVRRFDDAIMDSQCILAREPEVHAVLIYGEADFDYVTPSFMACRPGHPFLKFVIDNLRAYTERTRSLSYDEQILNGTGTMFLSEMLHEYRRLYGISDIYIAPSELFMPAYDPSYETRLRVKCNGYKLDGSLSAKQRTMCEGLERTDYRNYYMDNAYTYHHWSKPWTTTTADTVSVRNVLQTVAVFNG</sequence>
<dbReference type="EMBL" id="JAODUP010000252">
    <property type="protein sequence ID" value="KAK2154965.1"/>
    <property type="molecule type" value="Genomic_DNA"/>
</dbReference>
<keyword evidence="2" id="KW-0812">Transmembrane</keyword>
<evidence type="ECO:0000313" key="3">
    <source>
        <dbReference type="EMBL" id="KAK2154965.1"/>
    </source>
</evidence>
<dbReference type="PANTHER" id="PTHR32385">
    <property type="entry name" value="MANNOSYL PHOSPHORYLINOSITOL CERAMIDE SYNTHASE"/>
    <property type="match status" value="1"/>
</dbReference>
<accession>A0AAD9JMV1</accession>
<dbReference type="GO" id="GO:0000030">
    <property type="term" value="F:mannosyltransferase activity"/>
    <property type="evidence" value="ECO:0007669"/>
    <property type="project" value="TreeGrafter"/>
</dbReference>
<dbReference type="InterPro" id="IPR007577">
    <property type="entry name" value="GlycoTrfase_DXD_sugar-bd_CS"/>
</dbReference>
<dbReference type="InterPro" id="IPR051706">
    <property type="entry name" value="Glycosyltransferase_domain"/>
</dbReference>
<dbReference type="SUPFAM" id="SSF53448">
    <property type="entry name" value="Nucleotide-diphospho-sugar transferases"/>
    <property type="match status" value="1"/>
</dbReference>
<comment type="caution">
    <text evidence="3">The sequence shown here is derived from an EMBL/GenBank/DDBJ whole genome shotgun (WGS) entry which is preliminary data.</text>
</comment>
<dbReference type="InterPro" id="IPR029044">
    <property type="entry name" value="Nucleotide-diphossugar_trans"/>
</dbReference>
<evidence type="ECO:0000256" key="1">
    <source>
        <dbReference type="ARBA" id="ARBA00022679"/>
    </source>
</evidence>
<dbReference type="Gene3D" id="3.90.550.20">
    <property type="match status" value="1"/>
</dbReference>